<sequence length="648" mass="70683">MFLSPLPRLGGESAGHSIETCTAHRKQLLQRKLLLRGDANSSCEVRVEKNHRDMAGKNFDCEFLAAHNTYRQLHGAEPLRLNRALCKSAQSWAEHMLAIKTMKHSSTSNGENLYYAWSSASNNIAGSKAVDSWYSEIKDYSFSNPGFGSNTGHFTQVVWKSSTELGVGKATDGKTVYVVGHYSPAGNITNPGYFQSNVLPPGASGNLGRKTVDSSSSKRGEDPRFSCPPQRGTTAGDVTEGLWKSLKELSVGKPSAGGVIYTVGQESPAKNPTSCGYLLNPTLQRPGASGGACSPSGGAGFEAEALEAHNMYRQQHGAPPLRLSAQLSLEAQKWASQLLSMRALQHSDTDHGENIWCRTSSVIMPVSGKEVVEAWYKEIKDYDFNRPGFQKNTGHFSQVVWRDSRELGIALATDSGLAIAVARYEPGGNITNPGYFQKNVLPKGALPPGRDPDLQCKSQTQTVRVMVNKPETVRVMVNKPETVRVTGACSSSSVQGSQSSSHDLLKKLNDKRQQHGAGPLRISPALSNEAKDWAEHLIQKRVIQNHPGDHGQSLWYQTGTSTENPSGCEVAESWYSEYSKYDFSSPGFQRGAGNFSQMVWRCSTEVGIGLATDRRGMFIAVALYDPPGNIDNRSYFRDNVLPRGSRKS</sequence>
<dbReference type="EMBL" id="JAHFZB010000010">
    <property type="protein sequence ID" value="KAK6484909.1"/>
    <property type="molecule type" value="Genomic_DNA"/>
</dbReference>
<dbReference type="Pfam" id="PF00188">
    <property type="entry name" value="CAP"/>
    <property type="match status" value="3"/>
</dbReference>
<dbReference type="SUPFAM" id="SSF55797">
    <property type="entry name" value="PR-1-like"/>
    <property type="match status" value="3"/>
</dbReference>
<dbReference type="InterPro" id="IPR018244">
    <property type="entry name" value="Allrgn_V5/Tpx1_CS"/>
</dbReference>
<feature type="region of interest" description="Disordered" evidence="2">
    <location>
        <begin position="199"/>
        <end position="236"/>
    </location>
</feature>
<evidence type="ECO:0000313" key="5">
    <source>
        <dbReference type="Proteomes" id="UP001369086"/>
    </source>
</evidence>
<dbReference type="InterPro" id="IPR002413">
    <property type="entry name" value="V5_allergen-like"/>
</dbReference>
<name>A0ABR0ZJE9_HUSHU</name>
<dbReference type="PANTHER" id="PTHR10334">
    <property type="entry name" value="CYSTEINE-RICH SECRETORY PROTEIN-RELATED"/>
    <property type="match status" value="1"/>
</dbReference>
<protein>
    <recommendedName>
        <fullName evidence="3">SCP domain-containing protein</fullName>
    </recommendedName>
</protein>
<dbReference type="PRINTS" id="PR00837">
    <property type="entry name" value="V5TPXLIKE"/>
</dbReference>
<feature type="compositionally biased region" description="Basic and acidic residues" evidence="2">
    <location>
        <begin position="210"/>
        <end position="224"/>
    </location>
</feature>
<feature type="domain" description="SCP" evidence="3">
    <location>
        <begin position="300"/>
        <end position="432"/>
    </location>
</feature>
<comment type="caution">
    <text evidence="4">The sequence shown here is derived from an EMBL/GenBank/DDBJ whole genome shotgun (WGS) entry which is preliminary data.</text>
</comment>
<proteinExistence type="inferred from homology"/>
<dbReference type="InterPro" id="IPR014044">
    <property type="entry name" value="CAP_dom"/>
</dbReference>
<comment type="similarity">
    <text evidence="1">Belongs to the CRISP family.</text>
</comment>
<evidence type="ECO:0000313" key="4">
    <source>
        <dbReference type="EMBL" id="KAK6484909.1"/>
    </source>
</evidence>
<gene>
    <name evidence="4" type="ORF">HHUSO_G12789</name>
</gene>
<keyword evidence="5" id="KW-1185">Reference proteome</keyword>
<evidence type="ECO:0000256" key="1">
    <source>
        <dbReference type="ARBA" id="ARBA00009923"/>
    </source>
</evidence>
<feature type="domain" description="SCP" evidence="3">
    <location>
        <begin position="58"/>
        <end position="190"/>
    </location>
</feature>
<dbReference type="PRINTS" id="PR00838">
    <property type="entry name" value="V5ALLERGEN"/>
</dbReference>
<evidence type="ECO:0000259" key="3">
    <source>
        <dbReference type="SMART" id="SM00198"/>
    </source>
</evidence>
<evidence type="ECO:0000256" key="2">
    <source>
        <dbReference type="SAM" id="MobiDB-lite"/>
    </source>
</evidence>
<dbReference type="InterPro" id="IPR034113">
    <property type="entry name" value="SCP_GAPR1-like"/>
</dbReference>
<dbReference type="InterPro" id="IPR001283">
    <property type="entry name" value="CRISP-related"/>
</dbReference>
<dbReference type="Gene3D" id="3.40.33.10">
    <property type="entry name" value="CAP"/>
    <property type="match status" value="3"/>
</dbReference>
<organism evidence="4 5">
    <name type="scientific">Huso huso</name>
    <name type="common">Beluga</name>
    <name type="synonym">Acipenser huso</name>
    <dbReference type="NCBI Taxonomy" id="61971"/>
    <lineage>
        <taxon>Eukaryota</taxon>
        <taxon>Metazoa</taxon>
        <taxon>Chordata</taxon>
        <taxon>Craniata</taxon>
        <taxon>Vertebrata</taxon>
        <taxon>Euteleostomi</taxon>
        <taxon>Actinopterygii</taxon>
        <taxon>Chondrostei</taxon>
        <taxon>Acipenseriformes</taxon>
        <taxon>Acipenseridae</taxon>
        <taxon>Huso</taxon>
    </lineage>
</organism>
<accession>A0ABR0ZJE9</accession>
<dbReference type="Proteomes" id="UP001369086">
    <property type="component" value="Unassembled WGS sequence"/>
</dbReference>
<feature type="domain" description="SCP" evidence="3">
    <location>
        <begin position="499"/>
        <end position="632"/>
    </location>
</feature>
<dbReference type="CDD" id="cd05382">
    <property type="entry name" value="CAP_GAPR1-like"/>
    <property type="match status" value="3"/>
</dbReference>
<dbReference type="PROSITE" id="PS01009">
    <property type="entry name" value="CRISP_1"/>
    <property type="match status" value="2"/>
</dbReference>
<dbReference type="InterPro" id="IPR035940">
    <property type="entry name" value="CAP_sf"/>
</dbReference>
<reference evidence="4 5" key="1">
    <citation type="submission" date="2021-05" db="EMBL/GenBank/DDBJ databases">
        <authorList>
            <person name="Zahm M."/>
            <person name="Klopp C."/>
            <person name="Cabau C."/>
            <person name="Kuhl H."/>
            <person name="Suciu R."/>
            <person name="Ciorpac M."/>
            <person name="Holostenco D."/>
            <person name="Gessner J."/>
            <person name="Wuertz S."/>
            <person name="Hohne C."/>
            <person name="Stock M."/>
            <person name="Gislard M."/>
            <person name="Lluch J."/>
            <person name="Milhes M."/>
            <person name="Lampietro C."/>
            <person name="Lopez Roques C."/>
            <person name="Donnadieu C."/>
            <person name="Du K."/>
            <person name="Schartl M."/>
            <person name="Guiguen Y."/>
        </authorList>
    </citation>
    <scope>NUCLEOTIDE SEQUENCE [LARGE SCALE GENOMIC DNA]</scope>
    <source>
        <strain evidence="4">Hh-F2</strain>
        <tissue evidence="4">Blood</tissue>
    </source>
</reference>
<dbReference type="SMART" id="SM00198">
    <property type="entry name" value="SCP"/>
    <property type="match status" value="3"/>
</dbReference>